<dbReference type="Pfam" id="PF00106">
    <property type="entry name" value="adh_short"/>
    <property type="match status" value="1"/>
</dbReference>
<dbReference type="Proteomes" id="UP000253046">
    <property type="component" value="Unassembled WGS sequence"/>
</dbReference>
<dbReference type="PANTHER" id="PTHR43669:SF3">
    <property type="entry name" value="ALCOHOL DEHYDROGENASE, PUTATIVE (AFU_ORTHOLOGUE AFUA_3G03445)-RELATED"/>
    <property type="match status" value="1"/>
</dbReference>
<dbReference type="PANTHER" id="PTHR43669">
    <property type="entry name" value="5-KETO-D-GLUCONATE 5-REDUCTASE"/>
    <property type="match status" value="1"/>
</dbReference>
<keyword evidence="4" id="KW-1185">Reference proteome</keyword>
<gene>
    <name evidence="3" type="ORF">DES54_11056</name>
</gene>
<proteinExistence type="inferred from homology"/>
<organism evidence="3 4">
    <name type="scientific">Brenneria salicis ATCC 15712 = DSM 30166</name>
    <dbReference type="NCBI Taxonomy" id="714314"/>
    <lineage>
        <taxon>Bacteria</taxon>
        <taxon>Pseudomonadati</taxon>
        <taxon>Pseudomonadota</taxon>
        <taxon>Gammaproteobacteria</taxon>
        <taxon>Enterobacterales</taxon>
        <taxon>Pectobacteriaceae</taxon>
        <taxon>Brenneria</taxon>
    </lineage>
</organism>
<comment type="caution">
    <text evidence="3">The sequence shown here is derived from an EMBL/GenBank/DDBJ whole genome shotgun (WGS) entry which is preliminary data.</text>
</comment>
<name>A0A366I618_9GAMM</name>
<dbReference type="GO" id="GO:0016491">
    <property type="term" value="F:oxidoreductase activity"/>
    <property type="evidence" value="ECO:0007669"/>
    <property type="project" value="UniProtKB-KW"/>
</dbReference>
<dbReference type="CDD" id="cd05233">
    <property type="entry name" value="SDR_c"/>
    <property type="match status" value="1"/>
</dbReference>
<dbReference type="EMBL" id="QNRY01000010">
    <property type="protein sequence ID" value="RBP63757.1"/>
    <property type="molecule type" value="Genomic_DNA"/>
</dbReference>
<evidence type="ECO:0000313" key="3">
    <source>
        <dbReference type="EMBL" id="RBP63757.1"/>
    </source>
</evidence>
<protein>
    <submittedName>
        <fullName evidence="3">Short subunit dehydrogenase</fullName>
    </submittedName>
</protein>
<comment type="similarity">
    <text evidence="1">Belongs to the short-chain dehydrogenases/reductases (SDR) family.</text>
</comment>
<evidence type="ECO:0000256" key="1">
    <source>
        <dbReference type="ARBA" id="ARBA00006484"/>
    </source>
</evidence>
<keyword evidence="2" id="KW-0560">Oxidoreductase</keyword>
<dbReference type="InterPro" id="IPR002347">
    <property type="entry name" value="SDR_fam"/>
</dbReference>
<evidence type="ECO:0000313" key="4">
    <source>
        <dbReference type="Proteomes" id="UP000253046"/>
    </source>
</evidence>
<sequence>MSETLTSSPVALISGATSGIGLALAKTYARKGVRVAAGYYPADPHDPIKAQAAVAAAGGEAIWLPLDVGLTDSVASFTARAYQHFGRIDYMVANAGVLRRSPIGERRQMGRYAQRGFNRRHALFSRSFRLSGDGRQSGRGVLYRRGVLWLAGSCALCGGEGGRTGDLSLRGGGACAAGNSL</sequence>
<reference evidence="3 4" key="1">
    <citation type="submission" date="2018-06" db="EMBL/GenBank/DDBJ databases">
        <title>Genomic Encyclopedia of Type Strains, Phase IV (KMG-IV): sequencing the most valuable type-strain genomes for metagenomic binning, comparative biology and taxonomic classification.</title>
        <authorList>
            <person name="Goeker M."/>
        </authorList>
    </citation>
    <scope>NUCLEOTIDE SEQUENCE [LARGE SCALE GENOMIC DNA]</scope>
    <source>
        <strain evidence="3 4">DSM 30166</strain>
    </source>
</reference>
<accession>A0A366I618</accession>
<dbReference type="Gene3D" id="3.40.50.720">
    <property type="entry name" value="NAD(P)-binding Rossmann-like Domain"/>
    <property type="match status" value="1"/>
</dbReference>
<dbReference type="SUPFAM" id="SSF51735">
    <property type="entry name" value="NAD(P)-binding Rossmann-fold domains"/>
    <property type="match status" value="1"/>
</dbReference>
<dbReference type="InterPro" id="IPR036291">
    <property type="entry name" value="NAD(P)-bd_dom_sf"/>
</dbReference>
<dbReference type="PRINTS" id="PR00081">
    <property type="entry name" value="GDHRDH"/>
</dbReference>
<dbReference type="AlphaFoldDB" id="A0A366I618"/>
<evidence type="ECO:0000256" key="2">
    <source>
        <dbReference type="ARBA" id="ARBA00023002"/>
    </source>
</evidence>